<protein>
    <recommendedName>
        <fullName evidence="4">SH3b domain-containing protein</fullName>
    </recommendedName>
</protein>
<gene>
    <name evidence="2" type="ORF">G4Y79_09490</name>
</gene>
<organism evidence="2 3">
    <name type="scientific">Phototrophicus methaneseepsis</name>
    <dbReference type="NCBI Taxonomy" id="2710758"/>
    <lineage>
        <taxon>Bacteria</taxon>
        <taxon>Bacillati</taxon>
        <taxon>Chloroflexota</taxon>
        <taxon>Candidatus Thermofontia</taxon>
        <taxon>Phototrophicales</taxon>
        <taxon>Phototrophicaceae</taxon>
        <taxon>Phototrophicus</taxon>
    </lineage>
</organism>
<evidence type="ECO:0000313" key="3">
    <source>
        <dbReference type="Proteomes" id="UP000594468"/>
    </source>
</evidence>
<reference evidence="2 3" key="1">
    <citation type="submission" date="2020-02" db="EMBL/GenBank/DDBJ databases">
        <authorList>
            <person name="Zheng R.K."/>
            <person name="Sun C.M."/>
        </authorList>
    </citation>
    <scope>NUCLEOTIDE SEQUENCE [LARGE SCALE GENOMIC DNA]</scope>
    <source>
        <strain evidence="3">rifampicinis</strain>
    </source>
</reference>
<feature type="signal peptide" evidence="1">
    <location>
        <begin position="1"/>
        <end position="19"/>
    </location>
</feature>
<dbReference type="KEGG" id="pmet:G4Y79_09490"/>
<proteinExistence type="predicted"/>
<keyword evidence="3" id="KW-1185">Reference proteome</keyword>
<dbReference type="EMBL" id="CP062983">
    <property type="protein sequence ID" value="QPC84589.1"/>
    <property type="molecule type" value="Genomic_DNA"/>
</dbReference>
<evidence type="ECO:0000313" key="2">
    <source>
        <dbReference type="EMBL" id="QPC84589.1"/>
    </source>
</evidence>
<dbReference type="Proteomes" id="UP000594468">
    <property type="component" value="Chromosome"/>
</dbReference>
<sequence>MKRWGYILLILLIMGHAAAQDAAACSADVLLALARASSACYSMARNEACAGSGSVVFTVVDDGTDSNIEAQPGTTVLLNELSQVGVFPGAGDISLVRLQVQASIPDNEGASLTLLAVGDALLQNDVAPMASFFVTARGTVKVRAVPQVNGSILTEMPVNRALVANGRTDDTQWIRVLIPNSNDLGWVSADVITSSEPLAALSVVNASTSYRRPFQDFQFSHNDVRYCDGSLPGGLLIQSPQPDHAVEVTLNGIALQVAATVFVHNAGDALAFDVLEGHLVVGEPSVGQSEVFVPAGARVHVADGQVTGPVPFGSFEDAGLPLNMLPRRMTVVSNITEADIDAARQTWLEETQPSLMNRPASTPDTTCRHVVSMNTQLYAGPGDFYEVVNPVSQGTRIHPVQQTTDANDVVWYQLRQSSWIRASRVEAQGICNPVPIVNREPAPATNTVSLETCEPTNGPVRAGQMVTFQFMPPPWDNYGEARDAVIIDPGEIVLNEQTYLTVCATEPRRLGTEDDRYLRIFQAVWQAEPGTYRVRGERLSYIAICSITVPVE</sequence>
<accession>A0A7S8ED12</accession>
<dbReference type="RefSeq" id="WP_195172652.1">
    <property type="nucleotide sequence ID" value="NZ_CP062983.1"/>
</dbReference>
<evidence type="ECO:0008006" key="4">
    <source>
        <dbReference type="Google" id="ProtNLM"/>
    </source>
</evidence>
<feature type="chain" id="PRO_5032681354" description="SH3b domain-containing protein" evidence="1">
    <location>
        <begin position="20"/>
        <end position="552"/>
    </location>
</feature>
<keyword evidence="1" id="KW-0732">Signal</keyword>
<dbReference type="AlphaFoldDB" id="A0A7S8ED12"/>
<name>A0A7S8ED12_9CHLR</name>
<evidence type="ECO:0000256" key="1">
    <source>
        <dbReference type="SAM" id="SignalP"/>
    </source>
</evidence>